<proteinExistence type="predicted"/>
<organism>
    <name type="scientific">Pediculus humanus subsp. corporis</name>
    <name type="common">Body louse</name>
    <dbReference type="NCBI Taxonomy" id="121224"/>
    <lineage>
        <taxon>Eukaryota</taxon>
        <taxon>Metazoa</taxon>
        <taxon>Ecdysozoa</taxon>
        <taxon>Arthropoda</taxon>
        <taxon>Hexapoda</taxon>
        <taxon>Insecta</taxon>
        <taxon>Pterygota</taxon>
        <taxon>Neoptera</taxon>
        <taxon>Paraneoptera</taxon>
        <taxon>Psocodea</taxon>
        <taxon>Troctomorpha</taxon>
        <taxon>Phthiraptera</taxon>
        <taxon>Anoplura</taxon>
        <taxon>Pediculidae</taxon>
        <taxon>Pediculus</taxon>
    </lineage>
</organism>
<feature type="compositionally biased region" description="Basic and acidic residues" evidence="3">
    <location>
        <begin position="105"/>
        <end position="118"/>
    </location>
</feature>
<evidence type="ECO:0000256" key="3">
    <source>
        <dbReference type="SAM" id="MobiDB-lite"/>
    </source>
</evidence>
<dbReference type="PROSITE" id="PS51450">
    <property type="entry name" value="LRR"/>
    <property type="match status" value="1"/>
</dbReference>
<accession>E0VHG0</accession>
<reference evidence="4" key="1">
    <citation type="submission" date="2007-04" db="EMBL/GenBank/DDBJ databases">
        <title>Annotation of Pediculus humanus corporis strain USDA.</title>
        <authorList>
            <person name="Kirkness E."/>
            <person name="Hannick L."/>
            <person name="Hass B."/>
            <person name="Bruggner R."/>
            <person name="Lawson D."/>
            <person name="Bidwell S."/>
            <person name="Joardar V."/>
            <person name="Caler E."/>
            <person name="Walenz B."/>
            <person name="Inman J."/>
            <person name="Schobel S."/>
            <person name="Galinsky K."/>
            <person name="Amedeo P."/>
            <person name="Strausberg R."/>
        </authorList>
    </citation>
    <scope>NUCLEOTIDE SEQUENCE</scope>
    <source>
        <strain evidence="4">USDA</strain>
    </source>
</reference>
<dbReference type="PANTHER" id="PTHR18849:SF0">
    <property type="entry name" value="CILIA- AND FLAGELLA-ASSOCIATED PROTEIN 410-RELATED"/>
    <property type="match status" value="1"/>
</dbReference>
<feature type="region of interest" description="Disordered" evidence="3">
    <location>
        <begin position="105"/>
        <end position="196"/>
    </location>
</feature>
<dbReference type="Proteomes" id="UP000009046">
    <property type="component" value="Unassembled WGS sequence"/>
</dbReference>
<dbReference type="OMA" id="PCAEKEG"/>
<feature type="compositionally biased region" description="Basic and acidic residues" evidence="3">
    <location>
        <begin position="175"/>
        <end position="186"/>
    </location>
</feature>
<dbReference type="InParanoid" id="E0VHG0"/>
<evidence type="ECO:0000313" key="5">
    <source>
        <dbReference type="EnsemblMetazoa" id="PHUM208250-PA"/>
    </source>
</evidence>
<evidence type="ECO:0000256" key="2">
    <source>
        <dbReference type="ARBA" id="ARBA00022737"/>
    </source>
</evidence>
<feature type="compositionally biased region" description="Basic and acidic residues" evidence="3">
    <location>
        <begin position="286"/>
        <end position="297"/>
    </location>
</feature>
<evidence type="ECO:0000313" key="4">
    <source>
        <dbReference type="EMBL" id="EEB12816.1"/>
    </source>
</evidence>
<reference evidence="4" key="2">
    <citation type="submission" date="2007-04" db="EMBL/GenBank/DDBJ databases">
        <title>The genome of the human body louse.</title>
        <authorList>
            <consortium name="The Human Body Louse Genome Consortium"/>
            <person name="Kirkness E."/>
            <person name="Walenz B."/>
            <person name="Hass B."/>
            <person name="Bruggner R."/>
            <person name="Strausberg R."/>
        </authorList>
    </citation>
    <scope>NUCLEOTIDE SEQUENCE</scope>
    <source>
        <strain evidence="4">USDA</strain>
    </source>
</reference>
<dbReference type="HOGENOM" id="CLU_031819_0_0_1"/>
<gene>
    <name evidence="5" type="primary">8237358</name>
    <name evidence="4" type="ORF">Phum_PHUM208250</name>
</gene>
<dbReference type="PANTHER" id="PTHR18849">
    <property type="entry name" value="LEUCINE RICH REPEAT PROTEIN"/>
    <property type="match status" value="1"/>
</dbReference>
<feature type="compositionally biased region" description="Polar residues" evidence="3">
    <location>
        <begin position="299"/>
        <end position="309"/>
    </location>
</feature>
<dbReference type="GO" id="GO:0007010">
    <property type="term" value="P:cytoskeleton organization"/>
    <property type="evidence" value="ECO:0007669"/>
    <property type="project" value="TreeGrafter"/>
</dbReference>
<dbReference type="AlphaFoldDB" id="E0VHG0"/>
<dbReference type="GeneID" id="8237358"/>
<dbReference type="InterPro" id="IPR001611">
    <property type="entry name" value="Leu-rich_rpt"/>
</dbReference>
<dbReference type="RefSeq" id="XP_002425554.1">
    <property type="nucleotide sequence ID" value="XM_002425509.1"/>
</dbReference>
<dbReference type="VEuPathDB" id="VectorBase:PHUM208250"/>
<feature type="region of interest" description="Disordered" evidence="3">
    <location>
        <begin position="286"/>
        <end position="344"/>
    </location>
</feature>
<dbReference type="EMBL" id="AAZO01002407">
    <property type="status" value="NOT_ANNOTATED_CDS"/>
    <property type="molecule type" value="Genomic_DNA"/>
</dbReference>
<feature type="compositionally biased region" description="Low complexity" evidence="3">
    <location>
        <begin position="129"/>
        <end position="143"/>
    </location>
</feature>
<name>E0VHG0_PEDHC</name>
<evidence type="ECO:0000313" key="6">
    <source>
        <dbReference type="Proteomes" id="UP000009046"/>
    </source>
</evidence>
<reference evidence="5" key="3">
    <citation type="submission" date="2020-05" db="UniProtKB">
        <authorList>
            <consortium name="EnsemblMetazoa"/>
        </authorList>
    </citation>
    <scope>IDENTIFICATION</scope>
    <source>
        <strain evidence="5">USDA</strain>
    </source>
</reference>
<keyword evidence="6" id="KW-1185">Reference proteome</keyword>
<sequence>MERIDFISHDINKFEIRLKPIQIQISSLADVQYCKNLKELYVRKNEIKNLNEICYLKNLPYLKALWLAENPCSASDSLYRFTVIKNLPTLEKLDDVKIELEERQDSMKKGRDLIHPEDSDYENNSPAQSPVRISRSPPVSGRSSDQDIEEEVESRKSYSPEPEPPTYTTQNESKYSGRNDRYENKNYKNNRRPNEVSYEQQYDNGVGSESVVSEKHIDTSHCTSYLNRRNSDTSISFKKEKTIIESNTRILHNSTNQEDYEGDNTPDNKEGYCYCASNRYDRRIQVNASRYRDRGEGTRCSSSDGSGRTSPHKGQERAYRQYDNYRIDGERYSKPSPYPPRRPVTRNSNLLSAVLCLIKELDYPSLEVVAIAVRCRMDEFDD</sequence>
<keyword evidence="1" id="KW-0433">Leucine-rich repeat</keyword>
<dbReference type="InterPro" id="IPR032675">
    <property type="entry name" value="LRR_dom_sf"/>
</dbReference>
<dbReference type="SUPFAM" id="SSF52058">
    <property type="entry name" value="L domain-like"/>
    <property type="match status" value="1"/>
</dbReference>
<dbReference type="CTD" id="8237358"/>
<dbReference type="eggNOG" id="KOG2123">
    <property type="taxonomic scope" value="Eukaryota"/>
</dbReference>
<dbReference type="Gene3D" id="3.80.10.10">
    <property type="entry name" value="Ribonuclease Inhibitor"/>
    <property type="match status" value="1"/>
</dbReference>
<evidence type="ECO:0000256" key="1">
    <source>
        <dbReference type="ARBA" id="ARBA00022614"/>
    </source>
</evidence>
<keyword evidence="2" id="KW-0677">Repeat</keyword>
<dbReference type="KEGG" id="phu:Phum_PHUM208250"/>
<dbReference type="FunCoup" id="E0VHG0">
    <property type="interactions" value="1"/>
</dbReference>
<dbReference type="Pfam" id="PF14580">
    <property type="entry name" value="LRR_9"/>
    <property type="match status" value="1"/>
</dbReference>
<dbReference type="OrthoDB" id="1517790at2759"/>
<protein>
    <submittedName>
        <fullName evidence="4 5">Leucine rich repeat protein, putative</fullName>
    </submittedName>
</protein>
<dbReference type="EnsemblMetazoa" id="PHUM208250-RA">
    <property type="protein sequence ID" value="PHUM208250-PA"/>
    <property type="gene ID" value="PHUM208250"/>
</dbReference>
<feature type="compositionally biased region" description="Basic and acidic residues" evidence="3">
    <location>
        <begin position="313"/>
        <end position="333"/>
    </location>
</feature>
<dbReference type="EMBL" id="DS235169">
    <property type="protein sequence ID" value="EEB12816.1"/>
    <property type="molecule type" value="Genomic_DNA"/>
</dbReference>